<dbReference type="STRING" id="37752.IW18_10870"/>
<sequence>MKKAFVFLAVLFLSFVNAQDKSEKTFKESPLVLKINVVEIFGTLTTPNNLTKRVPVALIISGSGPTDRDGNNPMMKNNSLKMLSEALAKNGIATLRYDKRGIGESKAAAVAEANLVFENYTEDVKSWINLLKQDKRFSEVIVIGHSEGSLIGMIAGAKANKFISIAGPGESADKLIKAQIASKSNKQLDDMTFPIIDSLKRGNNVKKVDPMLNSLFRPSIQPYLISWFKYNPQEEIKKLTVPILIVQGNNDLQVTVKDAELLSQANKNAELLIVDKMNHVMKIVDGDQQANFASYSNETLPISEVMTSKIISFIKK</sequence>
<dbReference type="Proteomes" id="UP000198302">
    <property type="component" value="Unassembled WGS sequence"/>
</dbReference>
<feature type="chain" id="PRO_5002209618" evidence="1">
    <location>
        <begin position="19"/>
        <end position="316"/>
    </location>
</feature>
<dbReference type="EMBL" id="MUGX01000003">
    <property type="protein sequence ID" value="OXA91299.1"/>
    <property type="molecule type" value="Genomic_DNA"/>
</dbReference>
<feature type="domain" description="Serine aminopeptidase S33" evidence="2">
    <location>
        <begin position="83"/>
        <end position="279"/>
    </location>
</feature>
<dbReference type="RefSeq" id="WP_041517593.1">
    <property type="nucleotide sequence ID" value="NZ_JPRK01000008.1"/>
</dbReference>
<accession>A0A0D0EEV5</accession>
<name>A0A0D0EEV5_9FLAO</name>
<dbReference type="PANTHER" id="PTHR43265">
    <property type="entry name" value="ESTERASE ESTD"/>
    <property type="match status" value="1"/>
</dbReference>
<evidence type="ECO:0000313" key="3">
    <source>
        <dbReference type="EMBL" id="KIO53014.1"/>
    </source>
</evidence>
<evidence type="ECO:0000313" key="6">
    <source>
        <dbReference type="Proteomes" id="UP000198302"/>
    </source>
</evidence>
<dbReference type="OrthoDB" id="9809549at2"/>
<gene>
    <name evidence="4" type="ORF">B0A73_01325</name>
    <name evidence="3" type="ORF">IW18_10870</name>
</gene>
<reference evidence="3 5" key="1">
    <citation type="submission" date="2015-01" db="EMBL/GenBank/DDBJ databases">
        <title>Genome of Flavobacterium hibernum DSM 12611.</title>
        <authorList>
            <person name="Stropko S.J."/>
            <person name="Pipes S.E."/>
            <person name="Newman J.D."/>
        </authorList>
    </citation>
    <scope>NUCLEOTIDE SEQUENCE [LARGE SCALE GENOMIC DNA]</scope>
    <source>
        <strain evidence="3 5">DSM 12611</strain>
    </source>
</reference>
<dbReference type="InterPro" id="IPR022742">
    <property type="entry name" value="Hydrolase_4"/>
</dbReference>
<dbReference type="AlphaFoldDB" id="A0A0D0EEV5"/>
<feature type="signal peptide" evidence="1">
    <location>
        <begin position="1"/>
        <end position="18"/>
    </location>
</feature>
<protein>
    <submittedName>
        <fullName evidence="3">Alpha/beta hydrolase</fullName>
    </submittedName>
</protein>
<evidence type="ECO:0000259" key="2">
    <source>
        <dbReference type="Pfam" id="PF12146"/>
    </source>
</evidence>
<keyword evidence="1" id="KW-0732">Signal</keyword>
<evidence type="ECO:0000313" key="4">
    <source>
        <dbReference type="EMBL" id="OXA91299.1"/>
    </source>
</evidence>
<comment type="caution">
    <text evidence="3">The sequence shown here is derived from an EMBL/GenBank/DDBJ whole genome shotgun (WGS) entry which is preliminary data.</text>
</comment>
<dbReference type="Pfam" id="PF12146">
    <property type="entry name" value="Hydrolase_4"/>
    <property type="match status" value="1"/>
</dbReference>
<dbReference type="InterPro" id="IPR029058">
    <property type="entry name" value="AB_hydrolase_fold"/>
</dbReference>
<dbReference type="SUPFAM" id="SSF53474">
    <property type="entry name" value="alpha/beta-Hydrolases"/>
    <property type="match status" value="1"/>
</dbReference>
<evidence type="ECO:0000256" key="1">
    <source>
        <dbReference type="SAM" id="SignalP"/>
    </source>
</evidence>
<dbReference type="GO" id="GO:0052689">
    <property type="term" value="F:carboxylic ester hydrolase activity"/>
    <property type="evidence" value="ECO:0007669"/>
    <property type="project" value="TreeGrafter"/>
</dbReference>
<proteinExistence type="predicted"/>
<organism evidence="3 5">
    <name type="scientific">Flavobacterium hibernum</name>
    <dbReference type="NCBI Taxonomy" id="37752"/>
    <lineage>
        <taxon>Bacteria</taxon>
        <taxon>Pseudomonadati</taxon>
        <taxon>Bacteroidota</taxon>
        <taxon>Flavobacteriia</taxon>
        <taxon>Flavobacteriales</taxon>
        <taxon>Flavobacteriaceae</taxon>
        <taxon>Flavobacterium</taxon>
    </lineage>
</organism>
<dbReference type="InterPro" id="IPR053145">
    <property type="entry name" value="AB_hydrolase_Est10"/>
</dbReference>
<evidence type="ECO:0000313" key="5">
    <source>
        <dbReference type="Proteomes" id="UP000032061"/>
    </source>
</evidence>
<dbReference type="PANTHER" id="PTHR43265:SF1">
    <property type="entry name" value="ESTERASE ESTD"/>
    <property type="match status" value="1"/>
</dbReference>
<reference evidence="4 6" key="2">
    <citation type="submission" date="2016-11" db="EMBL/GenBank/DDBJ databases">
        <title>Whole genomes of Flavobacteriaceae.</title>
        <authorList>
            <person name="Stine C."/>
            <person name="Li C."/>
            <person name="Tadesse D."/>
        </authorList>
    </citation>
    <scope>NUCLEOTIDE SEQUENCE [LARGE SCALE GENOMIC DNA]</scope>
    <source>
        <strain evidence="4 6">ATCC 51468</strain>
    </source>
</reference>
<keyword evidence="3" id="KW-0378">Hydrolase</keyword>
<dbReference type="Gene3D" id="3.40.50.1820">
    <property type="entry name" value="alpha/beta hydrolase"/>
    <property type="match status" value="1"/>
</dbReference>
<dbReference type="EMBL" id="JPRK01000008">
    <property type="protein sequence ID" value="KIO53014.1"/>
    <property type="molecule type" value="Genomic_DNA"/>
</dbReference>
<dbReference type="Proteomes" id="UP000032061">
    <property type="component" value="Unassembled WGS sequence"/>
</dbReference>
<keyword evidence="6" id="KW-1185">Reference proteome</keyword>